<dbReference type="Proteomes" id="UP001334804">
    <property type="component" value="Chromosome"/>
</dbReference>
<evidence type="ECO:0008006" key="3">
    <source>
        <dbReference type="Google" id="ProtNLM"/>
    </source>
</evidence>
<dbReference type="RefSeq" id="WP_326564240.1">
    <property type="nucleotide sequence ID" value="NZ_CP109071.1"/>
</dbReference>
<evidence type="ECO:0000313" key="2">
    <source>
        <dbReference type="Proteomes" id="UP001334804"/>
    </source>
</evidence>
<proteinExistence type="predicted"/>
<keyword evidence="2" id="KW-1185">Reference proteome</keyword>
<gene>
    <name evidence="1" type="ORF">OIE14_00760</name>
</gene>
<name>A0ABZ1EF88_9ACTN</name>
<protein>
    <recommendedName>
        <fullName evidence="3">DUF4760 domain-containing protein</fullName>
    </recommendedName>
</protein>
<evidence type="ECO:0000313" key="1">
    <source>
        <dbReference type="EMBL" id="WSA32656.1"/>
    </source>
</evidence>
<organism evidence="1 2">
    <name type="scientific">Micromonospora peucetia</name>
    <dbReference type="NCBI Taxonomy" id="47871"/>
    <lineage>
        <taxon>Bacteria</taxon>
        <taxon>Bacillati</taxon>
        <taxon>Actinomycetota</taxon>
        <taxon>Actinomycetes</taxon>
        <taxon>Micromonosporales</taxon>
        <taxon>Micromonosporaceae</taxon>
        <taxon>Micromonospora</taxon>
    </lineage>
</organism>
<dbReference type="EMBL" id="CP109071">
    <property type="protein sequence ID" value="WSA32656.1"/>
    <property type="molecule type" value="Genomic_DNA"/>
</dbReference>
<reference evidence="1 2" key="1">
    <citation type="submission" date="2022-10" db="EMBL/GenBank/DDBJ databases">
        <title>The complete genomes of actinobacterial strains from the NBC collection.</title>
        <authorList>
            <person name="Joergensen T.S."/>
            <person name="Alvarez Arevalo M."/>
            <person name="Sterndorff E.B."/>
            <person name="Faurdal D."/>
            <person name="Vuksanovic O."/>
            <person name="Mourched A.-S."/>
            <person name="Charusanti P."/>
            <person name="Shaw S."/>
            <person name="Blin K."/>
            <person name="Weber T."/>
        </authorList>
    </citation>
    <scope>NUCLEOTIDE SEQUENCE [LARGE SCALE GENOMIC DNA]</scope>
    <source>
        <strain evidence="1 2">NBC 01809</strain>
    </source>
</reference>
<accession>A0ABZ1EF88</accession>
<dbReference type="InterPro" id="IPR031876">
    <property type="entry name" value="DUF4760"/>
</dbReference>
<sequence>MEVAALVFSVLALAVSVLMTRRQLTLARHNNSMPVLIDLFREHRSDRLADARRFVHSGLDKYDLSQGFAALPEEEREMVRDLAWYYDNLGALVLHEVVDVEVVAGYLGGSVVAVWEKIGPLIEAERLKRANDPDPQRWQEYFENLRFLMEEVPPSKARGSRALWRLG</sequence>
<dbReference type="Pfam" id="PF15956">
    <property type="entry name" value="DUF4760"/>
    <property type="match status" value="1"/>
</dbReference>